<evidence type="ECO:0000256" key="5">
    <source>
        <dbReference type="ARBA" id="ARBA00023004"/>
    </source>
</evidence>
<dbReference type="EMBL" id="FQXO01000006">
    <property type="protein sequence ID" value="SHH25225.1"/>
    <property type="molecule type" value="Genomic_DNA"/>
</dbReference>
<dbReference type="SFLD" id="SFLDS00029">
    <property type="entry name" value="Radical_SAM"/>
    <property type="match status" value="1"/>
</dbReference>
<dbReference type="InterPro" id="IPR050377">
    <property type="entry name" value="Radical_SAM_PqqE_MftC-like"/>
</dbReference>
<keyword evidence="5" id="KW-0408">Iron</keyword>
<evidence type="ECO:0000313" key="9">
    <source>
        <dbReference type="Proteomes" id="UP000183967"/>
    </source>
</evidence>
<keyword evidence="9" id="KW-1185">Reference proteome</keyword>
<dbReference type="RefSeq" id="WP_073194707.1">
    <property type="nucleotide sequence ID" value="NZ_FQXO01000006.1"/>
</dbReference>
<evidence type="ECO:0000256" key="1">
    <source>
        <dbReference type="ARBA" id="ARBA00001966"/>
    </source>
</evidence>
<dbReference type="InterPro" id="IPR017200">
    <property type="entry name" value="PqqE-like"/>
</dbReference>
<evidence type="ECO:0000256" key="3">
    <source>
        <dbReference type="ARBA" id="ARBA00022691"/>
    </source>
</evidence>
<evidence type="ECO:0000313" key="8">
    <source>
        <dbReference type="EMBL" id="SHH25225.1"/>
    </source>
</evidence>
<reference evidence="9" key="1">
    <citation type="submission" date="2016-11" db="EMBL/GenBank/DDBJ databases">
        <authorList>
            <person name="Varghese N."/>
            <person name="Submissions S."/>
        </authorList>
    </citation>
    <scope>NUCLEOTIDE SEQUENCE [LARGE SCALE GENOMIC DNA]</scope>
    <source>
        <strain evidence="9">DSM 13643</strain>
    </source>
</reference>
<dbReference type="OrthoDB" id="7021155at2"/>
<dbReference type="PANTHER" id="PTHR11228:SF7">
    <property type="entry name" value="PQQA PEPTIDE CYCLASE"/>
    <property type="match status" value="1"/>
</dbReference>
<accession>A0A1M5RFY0</accession>
<evidence type="ECO:0000256" key="2">
    <source>
        <dbReference type="ARBA" id="ARBA00022485"/>
    </source>
</evidence>
<feature type="domain" description="Radical SAM core" evidence="7">
    <location>
        <begin position="1"/>
        <end position="219"/>
    </location>
</feature>
<evidence type="ECO:0000256" key="6">
    <source>
        <dbReference type="ARBA" id="ARBA00023014"/>
    </source>
</evidence>
<proteinExistence type="predicted"/>
<keyword evidence="2" id="KW-0004">4Fe-4S</keyword>
<dbReference type="CDD" id="cd01335">
    <property type="entry name" value="Radical_SAM"/>
    <property type="match status" value="1"/>
</dbReference>
<gene>
    <name evidence="8" type="ORF">SAMN02745135_00205</name>
</gene>
<comment type="cofactor">
    <cofactor evidence="1">
        <name>[4Fe-4S] cluster</name>
        <dbReference type="ChEBI" id="CHEBI:49883"/>
    </cofactor>
</comment>
<keyword evidence="6" id="KW-0411">Iron-sulfur</keyword>
<evidence type="ECO:0000256" key="4">
    <source>
        <dbReference type="ARBA" id="ARBA00022723"/>
    </source>
</evidence>
<dbReference type="AlphaFoldDB" id="A0A1M5RFY0"/>
<keyword evidence="4" id="KW-0479">Metal-binding</keyword>
<dbReference type="Gene3D" id="3.20.20.70">
    <property type="entry name" value="Aldolase class I"/>
    <property type="match status" value="1"/>
</dbReference>
<dbReference type="SFLD" id="SFLDG01386">
    <property type="entry name" value="main_SPASM_domain-containing"/>
    <property type="match status" value="1"/>
</dbReference>
<dbReference type="InterPro" id="IPR007197">
    <property type="entry name" value="rSAM"/>
</dbReference>
<name>A0A1M5RFY0_9FIRM</name>
<dbReference type="GO" id="GO:0003824">
    <property type="term" value="F:catalytic activity"/>
    <property type="evidence" value="ECO:0007669"/>
    <property type="project" value="InterPro"/>
</dbReference>
<dbReference type="PANTHER" id="PTHR11228">
    <property type="entry name" value="RADICAL SAM DOMAIN PROTEIN"/>
    <property type="match status" value="1"/>
</dbReference>
<dbReference type="GO" id="GO:0051539">
    <property type="term" value="F:4 iron, 4 sulfur cluster binding"/>
    <property type="evidence" value="ECO:0007669"/>
    <property type="project" value="UniProtKB-KW"/>
</dbReference>
<sequence>MIIKWALTNKCNLNCKHCYNADLRKSNDDITLYDAKKAIDDMKDNNVTNIQFLGGEPLLYSNITDIIKKCTDNGITSWINTNGTLIDNGYAKSLVEAGVRTFIFSIDGPNKSINDEIRGEGSFNKAIKGLEAILRNKKENMLVTINTIVSKKAVLKIDDMIDFISYYNKIDGITISLPDMVGNASNQDKKLWSDYETYYNSLTIFAQKLVKIKSKINVDIGAPPLVKWYFDKKYDTNFFKSTKEYCMGGSSVFFLDADGILYPCNLPSGIKYFRKINTYKELLKNCNIKYKRFQDIFTRNEYLKFFQYVRSRDLTARERFSNFICNECPFAKYNLCGISCPLETKRYPHSALCELLVKNETKKIFKNFDKEYKRINEV</sequence>
<dbReference type="GO" id="GO:0046872">
    <property type="term" value="F:metal ion binding"/>
    <property type="evidence" value="ECO:0007669"/>
    <property type="project" value="UniProtKB-KW"/>
</dbReference>
<dbReference type="InterPro" id="IPR058240">
    <property type="entry name" value="rSAM_sf"/>
</dbReference>
<keyword evidence="3" id="KW-0949">S-adenosyl-L-methionine</keyword>
<organism evidence="8 9">
    <name type="scientific">Caloranaerobacter azorensis DSM 13643</name>
    <dbReference type="NCBI Taxonomy" id="1121264"/>
    <lineage>
        <taxon>Bacteria</taxon>
        <taxon>Bacillati</taxon>
        <taxon>Bacillota</taxon>
        <taxon>Tissierellia</taxon>
        <taxon>Tissierellales</taxon>
        <taxon>Thermohalobacteraceae</taxon>
        <taxon>Caloranaerobacter</taxon>
    </lineage>
</organism>
<dbReference type="SUPFAM" id="SSF102114">
    <property type="entry name" value="Radical SAM enzymes"/>
    <property type="match status" value="1"/>
</dbReference>
<dbReference type="PROSITE" id="PS51918">
    <property type="entry name" value="RADICAL_SAM"/>
    <property type="match status" value="1"/>
</dbReference>
<evidence type="ECO:0000259" key="7">
    <source>
        <dbReference type="PROSITE" id="PS51918"/>
    </source>
</evidence>
<dbReference type="Pfam" id="PF04055">
    <property type="entry name" value="Radical_SAM"/>
    <property type="match status" value="1"/>
</dbReference>
<dbReference type="Proteomes" id="UP000183967">
    <property type="component" value="Unassembled WGS sequence"/>
</dbReference>
<dbReference type="PIRSF" id="PIRSF037420">
    <property type="entry name" value="PQQ_syn_pqqE"/>
    <property type="match status" value="1"/>
</dbReference>
<protein>
    <submittedName>
        <fullName evidence="8">Radical SAM superfamily enzyme, MoaA/NifB/PqqE/SkfB family</fullName>
    </submittedName>
</protein>
<dbReference type="SFLD" id="SFLDG01067">
    <property type="entry name" value="SPASM/twitch_domain_containing"/>
    <property type="match status" value="1"/>
</dbReference>
<dbReference type="InterPro" id="IPR013785">
    <property type="entry name" value="Aldolase_TIM"/>
</dbReference>